<organism evidence="12 13">
    <name type="scientific">Rosa chinensis</name>
    <name type="common">China rose</name>
    <dbReference type="NCBI Taxonomy" id="74649"/>
    <lineage>
        <taxon>Eukaryota</taxon>
        <taxon>Viridiplantae</taxon>
        <taxon>Streptophyta</taxon>
        <taxon>Embryophyta</taxon>
        <taxon>Tracheophyta</taxon>
        <taxon>Spermatophyta</taxon>
        <taxon>Magnoliopsida</taxon>
        <taxon>eudicotyledons</taxon>
        <taxon>Gunneridae</taxon>
        <taxon>Pentapetalae</taxon>
        <taxon>rosids</taxon>
        <taxon>fabids</taxon>
        <taxon>Rosales</taxon>
        <taxon>Rosaceae</taxon>
        <taxon>Rosoideae</taxon>
        <taxon>Rosoideae incertae sedis</taxon>
        <taxon>Rosa</taxon>
    </lineage>
</organism>
<reference evidence="12 13" key="1">
    <citation type="journal article" date="2018" name="Nat. Genet.">
        <title>The Rosa genome provides new insights in the design of modern roses.</title>
        <authorList>
            <person name="Bendahmane M."/>
        </authorList>
    </citation>
    <scope>NUCLEOTIDE SEQUENCE [LARGE SCALE GENOMIC DNA]</scope>
    <source>
        <strain evidence="13">cv. Old Blush</strain>
    </source>
</reference>
<keyword evidence="12" id="KW-0418">Kinase</keyword>
<evidence type="ECO:0000256" key="2">
    <source>
        <dbReference type="ARBA" id="ARBA00022553"/>
    </source>
</evidence>
<keyword evidence="5" id="KW-0732">Signal</keyword>
<evidence type="ECO:0000256" key="11">
    <source>
        <dbReference type="SAM" id="Phobius"/>
    </source>
</evidence>
<evidence type="ECO:0000256" key="3">
    <source>
        <dbReference type="ARBA" id="ARBA00022614"/>
    </source>
</evidence>
<keyword evidence="7 11" id="KW-1133">Transmembrane helix</keyword>
<keyword evidence="8 11" id="KW-0472">Membrane</keyword>
<keyword evidence="4 11" id="KW-0812">Transmembrane</keyword>
<keyword evidence="9" id="KW-0675">Receptor</keyword>
<keyword evidence="12" id="KW-0808">Transferase</keyword>
<dbReference type="Proteomes" id="UP000238479">
    <property type="component" value="Chromosome 1"/>
</dbReference>
<dbReference type="InterPro" id="IPR032675">
    <property type="entry name" value="LRR_dom_sf"/>
</dbReference>
<sequence length="246" mass="27442">MILILRSNQFNGSMPSQLCHLKKIQILDFSINNISGFIPKCLHNFASLALNGFSATIAPRISQEFSIYNEPTTYLGEYVDEASLIWKGTMSKYKSTLGLLKSIDLSCNSFSGEIPSELNKVQYLGRLEACCHWTSLILSRNQLHGRIPTSISQIPRLSMLDLSYNNLSGMIPIGTQIQTFEPTAFAGNHLLCGPPLPRLCFDHAEKTGDQEEEEGKYELITQGFYISMALGFVVEFYGVIGPLLFK</sequence>
<evidence type="ECO:0000313" key="13">
    <source>
        <dbReference type="Proteomes" id="UP000238479"/>
    </source>
</evidence>
<evidence type="ECO:0000256" key="4">
    <source>
        <dbReference type="ARBA" id="ARBA00022692"/>
    </source>
</evidence>
<feature type="transmembrane region" description="Helical" evidence="11">
    <location>
        <begin position="224"/>
        <end position="245"/>
    </location>
</feature>
<keyword evidence="12" id="KW-0723">Serine/threonine-protein kinase</keyword>
<dbReference type="EMBL" id="PDCK01000039">
    <property type="protein sequence ID" value="PRQ57427.1"/>
    <property type="molecule type" value="Genomic_DNA"/>
</dbReference>
<accession>A0A2P6SFH9</accession>
<dbReference type="Gene3D" id="3.80.10.10">
    <property type="entry name" value="Ribonuclease Inhibitor"/>
    <property type="match status" value="1"/>
</dbReference>
<dbReference type="SUPFAM" id="SSF52058">
    <property type="entry name" value="L domain-like"/>
    <property type="match status" value="1"/>
</dbReference>
<keyword evidence="3" id="KW-0433">Leucine-rich repeat</keyword>
<dbReference type="OMA" id="LEACCHW"/>
<proteinExistence type="predicted"/>
<dbReference type="EC" id="2.7.11.1" evidence="12"/>
<keyword evidence="10" id="KW-0325">Glycoprotein</keyword>
<dbReference type="InterPro" id="IPR046956">
    <property type="entry name" value="RLP23-like"/>
</dbReference>
<comment type="caution">
    <text evidence="12">The sequence shown here is derived from an EMBL/GenBank/DDBJ whole genome shotgun (WGS) entry which is preliminary data.</text>
</comment>
<keyword evidence="6" id="KW-0677">Repeat</keyword>
<dbReference type="GO" id="GO:0016020">
    <property type="term" value="C:membrane"/>
    <property type="evidence" value="ECO:0007669"/>
    <property type="project" value="UniProtKB-SubCell"/>
</dbReference>
<dbReference type="Gramene" id="PRQ57427">
    <property type="protein sequence ID" value="PRQ57427"/>
    <property type="gene ID" value="RchiOBHm_Chr1g0348221"/>
</dbReference>
<dbReference type="PANTHER" id="PTHR48063">
    <property type="entry name" value="LRR RECEPTOR-LIKE KINASE"/>
    <property type="match status" value="1"/>
</dbReference>
<dbReference type="STRING" id="74649.A0A2P6SFH9"/>
<evidence type="ECO:0000256" key="6">
    <source>
        <dbReference type="ARBA" id="ARBA00022737"/>
    </source>
</evidence>
<gene>
    <name evidence="12" type="ORF">RchiOBHm_Chr1g0348221</name>
</gene>
<dbReference type="Pfam" id="PF00560">
    <property type="entry name" value="LRR_1"/>
    <property type="match status" value="4"/>
</dbReference>
<evidence type="ECO:0000256" key="10">
    <source>
        <dbReference type="ARBA" id="ARBA00023180"/>
    </source>
</evidence>
<protein>
    <submittedName>
        <fullName evidence="12">Putative non-specific serine/threonine protein kinase</fullName>
        <ecNumber evidence="12">2.7.11.1</ecNumber>
    </submittedName>
</protein>
<keyword evidence="13" id="KW-1185">Reference proteome</keyword>
<dbReference type="InterPro" id="IPR001611">
    <property type="entry name" value="Leu-rich_rpt"/>
</dbReference>
<keyword evidence="2" id="KW-0597">Phosphoprotein</keyword>
<dbReference type="GO" id="GO:0004674">
    <property type="term" value="F:protein serine/threonine kinase activity"/>
    <property type="evidence" value="ECO:0007669"/>
    <property type="project" value="UniProtKB-KW"/>
</dbReference>
<name>A0A2P6SFH9_ROSCH</name>
<dbReference type="FunFam" id="3.80.10.10:FF:000722">
    <property type="entry name" value="Leucine-rich repeat receptor-like protein kinase"/>
    <property type="match status" value="1"/>
</dbReference>
<dbReference type="PANTHER" id="PTHR48063:SF101">
    <property type="entry name" value="LRR RECEPTOR-LIKE SERINE_THREONINE-PROTEIN KINASE FLS2"/>
    <property type="match status" value="1"/>
</dbReference>
<evidence type="ECO:0000256" key="7">
    <source>
        <dbReference type="ARBA" id="ARBA00022989"/>
    </source>
</evidence>
<dbReference type="AlphaFoldDB" id="A0A2P6SFH9"/>
<comment type="subcellular location">
    <subcellularLocation>
        <location evidence="1">Membrane</location>
        <topology evidence="1">Single-pass type I membrane protein</topology>
    </subcellularLocation>
</comment>
<evidence type="ECO:0000256" key="5">
    <source>
        <dbReference type="ARBA" id="ARBA00022729"/>
    </source>
</evidence>
<evidence type="ECO:0000256" key="1">
    <source>
        <dbReference type="ARBA" id="ARBA00004479"/>
    </source>
</evidence>
<evidence type="ECO:0000256" key="9">
    <source>
        <dbReference type="ARBA" id="ARBA00023170"/>
    </source>
</evidence>
<evidence type="ECO:0000313" key="12">
    <source>
        <dbReference type="EMBL" id="PRQ57427.1"/>
    </source>
</evidence>
<evidence type="ECO:0000256" key="8">
    <source>
        <dbReference type="ARBA" id="ARBA00023136"/>
    </source>
</evidence>